<proteinExistence type="predicted"/>
<sequence length="1134" mass="129171">MNQYPEEVRESPRPVVALVGCSPLHAYIIKAFQYIVRPDADSRGLVPYHFVGYESPEMSNLSTKKDRPKEFSTPKGIIQGDWMYRQKNVIPAVIIALFNWTDEEGKPIDSDIVSQLDVIRKKIKGRSTKIILGLVQKRDNPGVEPSSDARTNDMRKRAEVDGRSIIHIDRDMITESVKRWSSHLFVSRSSFSARLDKILPEYTRVFYQDEARALKGTLERLQASSSSSAFGPATLSVMSNSPIVKGPEISSSPAVGGAHSSYVVGGGSGGQSNLSSSTMVTNVAVWKMSQLIYQIRYHFKIAYLAEFRRDNRTILKYYTSSYNALSTLVAVDPNMSRLVSSGEIKAVADLIHFMISRFHLNTNNINEALNQFQRHARVYKPVTGLPQIEYQHWAWLSRQYLVFGQMLENQIQYNWQNTNTLSLQHPAFYYQIAAKYAIQRKKVALEIGQNIRNSESFEKISNSREIKPTSSIEGMDYSKQEYVGQTDDHHREKFLFVLSPQVLEKEEKKEIDFIDICREMLVSHSSEILDLLHKAYDHYKSKSSRMALYTGALIGQERFASEKYEVAKKWFDRIAANYRGEMWWSLLANTLNYSLLCSLRLNLPGDFVNYSMQLLAPNMPIPIEEKKKILGDFISLYERAEGLFPNQDQLGPIMTPFTKGTFYAKSRMDFVLRLSSQFPGTIQFSRVQIQFNDSTYDTIIDDPQQLIFDVGAVKKFEFSFVTKERTEVKCTSVTAVLGGGNTNIHFLWKLDAWPTFKSNSDDPDAFVERTSTKVLAYEARLEITALHTPPALVGEYYYMQIRMKNKGESISRGSISFDINPPIKEDCFFTTEDRTKKLNDIPLEDIHLDEEFSQNFYFHTNVPLTRKIVVKVNYETVTHFTSFAERSFDVPVVQPFNVQCHFYTSHFSPINTLSANSIVVNQPFYLSLDVVNNAPFQLKWLQSVPQFQHVTCIGTSKGEDKTQVMHHDNRYAVWYKLLPSTGGDNIPLGSVQLTWQRTESLESSPVPVIANLEVPDTKISTAPFSIRFDNPSSTVLGHLFSYMIELHNHTDTLQEFGLSVGDNGAFLFAGDKQLSSLSIHPHRSTVLRYNLLPLSAGRQPLPAIHITSKRLGKELPQTKQPRYIFVSPSKGIRT</sequence>
<dbReference type="Pfam" id="PF11817">
    <property type="entry name" value="Foie-gras_1"/>
    <property type="match status" value="1"/>
</dbReference>
<evidence type="ECO:0000259" key="1">
    <source>
        <dbReference type="Pfam" id="PF11817"/>
    </source>
</evidence>
<dbReference type="InParanoid" id="A0A2P6MV90"/>
<gene>
    <name evidence="2" type="ORF">PROFUN_07983</name>
</gene>
<comment type="caution">
    <text evidence="2">The sequence shown here is derived from an EMBL/GenBank/DDBJ whole genome shotgun (WGS) entry which is preliminary data.</text>
</comment>
<dbReference type="OrthoDB" id="6278596at2759"/>
<dbReference type="Proteomes" id="UP000241769">
    <property type="component" value="Unassembled WGS sequence"/>
</dbReference>
<protein>
    <recommendedName>
        <fullName evidence="1">Trafficking protein particle complex subunit 11 domain-containing protein</fullName>
    </recommendedName>
</protein>
<accession>A0A2P6MV90</accession>
<dbReference type="AlphaFoldDB" id="A0A2P6MV90"/>
<dbReference type="PANTHER" id="PTHR14374">
    <property type="entry name" value="FOIE GRAS"/>
    <property type="match status" value="1"/>
</dbReference>
<dbReference type="EMBL" id="MDYQ01000372">
    <property type="protein sequence ID" value="PRP75617.1"/>
    <property type="molecule type" value="Genomic_DNA"/>
</dbReference>
<organism evidence="2 3">
    <name type="scientific">Planoprotostelium fungivorum</name>
    <dbReference type="NCBI Taxonomy" id="1890364"/>
    <lineage>
        <taxon>Eukaryota</taxon>
        <taxon>Amoebozoa</taxon>
        <taxon>Evosea</taxon>
        <taxon>Variosea</taxon>
        <taxon>Cavosteliida</taxon>
        <taxon>Cavosteliaceae</taxon>
        <taxon>Planoprotostelium</taxon>
    </lineage>
</organism>
<dbReference type="FunCoup" id="A0A2P6MV90">
    <property type="interactions" value="110"/>
</dbReference>
<dbReference type="InterPro" id="IPR021773">
    <property type="entry name" value="TPC11"/>
</dbReference>
<dbReference type="PANTHER" id="PTHR14374:SF0">
    <property type="entry name" value="TRAFFICKING PROTEIN PARTICLE COMPLEX SUBUNIT 11"/>
    <property type="match status" value="1"/>
</dbReference>
<evidence type="ECO:0000313" key="2">
    <source>
        <dbReference type="EMBL" id="PRP75617.1"/>
    </source>
</evidence>
<reference evidence="2 3" key="1">
    <citation type="journal article" date="2018" name="Genome Biol. Evol.">
        <title>Multiple Roots of Fruiting Body Formation in Amoebozoa.</title>
        <authorList>
            <person name="Hillmann F."/>
            <person name="Forbes G."/>
            <person name="Novohradska S."/>
            <person name="Ferling I."/>
            <person name="Riege K."/>
            <person name="Groth M."/>
            <person name="Westermann M."/>
            <person name="Marz M."/>
            <person name="Spaller T."/>
            <person name="Winckler T."/>
            <person name="Schaap P."/>
            <person name="Glockner G."/>
        </authorList>
    </citation>
    <scope>NUCLEOTIDE SEQUENCE [LARGE SCALE GENOMIC DNA]</scope>
    <source>
        <strain evidence="2 3">Jena</strain>
    </source>
</reference>
<keyword evidence="3" id="KW-1185">Reference proteome</keyword>
<name>A0A2P6MV90_9EUKA</name>
<evidence type="ECO:0000313" key="3">
    <source>
        <dbReference type="Proteomes" id="UP000241769"/>
    </source>
</evidence>
<dbReference type="STRING" id="1890364.A0A2P6MV90"/>
<feature type="domain" description="Trafficking protein particle complex subunit 11" evidence="1">
    <location>
        <begin position="343"/>
        <end position="616"/>
    </location>
</feature>